<feature type="region of interest" description="Disordered" evidence="4">
    <location>
        <begin position="327"/>
        <end position="470"/>
    </location>
</feature>
<dbReference type="CDD" id="cd14688">
    <property type="entry name" value="bZIP_YAP"/>
    <property type="match status" value="1"/>
</dbReference>
<feature type="compositionally biased region" description="Low complexity" evidence="4">
    <location>
        <begin position="440"/>
        <end position="470"/>
    </location>
</feature>
<accession>A0ABR1RX81</accession>
<evidence type="ECO:0000256" key="4">
    <source>
        <dbReference type="SAM" id="MobiDB-lite"/>
    </source>
</evidence>
<feature type="region of interest" description="Disordered" evidence="4">
    <location>
        <begin position="1"/>
        <end position="114"/>
    </location>
</feature>
<evidence type="ECO:0000256" key="1">
    <source>
        <dbReference type="ARBA" id="ARBA00022737"/>
    </source>
</evidence>
<feature type="compositionally biased region" description="Basic and acidic residues" evidence="4">
    <location>
        <begin position="55"/>
        <end position="80"/>
    </location>
</feature>
<dbReference type="Gene3D" id="1.25.40.20">
    <property type="entry name" value="Ankyrin repeat-containing domain"/>
    <property type="match status" value="1"/>
</dbReference>
<dbReference type="EMBL" id="JAQQWK010000012">
    <property type="protein sequence ID" value="KAK8022509.1"/>
    <property type="molecule type" value="Genomic_DNA"/>
</dbReference>
<feature type="repeat" description="ANK" evidence="3">
    <location>
        <begin position="504"/>
        <end position="529"/>
    </location>
</feature>
<reference evidence="5 6" key="1">
    <citation type="submission" date="2023-01" db="EMBL/GenBank/DDBJ databases">
        <title>Analysis of 21 Apiospora genomes using comparative genomics revels a genus with tremendous synthesis potential of carbohydrate active enzymes and secondary metabolites.</title>
        <authorList>
            <person name="Sorensen T."/>
        </authorList>
    </citation>
    <scope>NUCLEOTIDE SEQUENCE [LARGE SCALE GENOMIC DNA]</scope>
    <source>
        <strain evidence="5 6">CBS 33761</strain>
    </source>
</reference>
<keyword evidence="1" id="KW-0677">Repeat</keyword>
<dbReference type="PANTHER" id="PTHR24178">
    <property type="entry name" value="MOLTING PROTEIN MLT-4"/>
    <property type="match status" value="1"/>
</dbReference>
<organism evidence="5 6">
    <name type="scientific">Apiospora rasikravindrae</name>
    <dbReference type="NCBI Taxonomy" id="990691"/>
    <lineage>
        <taxon>Eukaryota</taxon>
        <taxon>Fungi</taxon>
        <taxon>Dikarya</taxon>
        <taxon>Ascomycota</taxon>
        <taxon>Pezizomycotina</taxon>
        <taxon>Sordariomycetes</taxon>
        <taxon>Xylariomycetidae</taxon>
        <taxon>Amphisphaeriales</taxon>
        <taxon>Apiosporaceae</taxon>
        <taxon>Apiospora</taxon>
    </lineage>
</organism>
<keyword evidence="2 3" id="KW-0040">ANK repeat</keyword>
<keyword evidence="6" id="KW-1185">Reference proteome</keyword>
<evidence type="ECO:0000256" key="3">
    <source>
        <dbReference type="PROSITE-ProRule" id="PRU00023"/>
    </source>
</evidence>
<sequence>MKGDPKAPAPARASRTQTISYVDLMKPDEDWRNLPDASERRKIQNRLAQRAYRRNMRDRTREVERLKNQLKKLQEEKQEGQEAPTQTQEEEDYSGSDSGSSTQSAKGDSEAQMDDLNSSTIATSEWLGRYFQVWPENTEPERVGCMDIASSGDSLAHHLNGAACYSDYQLSPDFQQQIIAQPRPMLAKAQDIIPGPSTANLAHQQHAMQSDRAMNEPMFYPKAAYQMPWPNQSQNQNQRNLTFEAMGTPMGSEQNRRMMLPSPPTSLGQPDLIASPHHHHHQRKPSKPTVGRLLNTELRLSQEGGGKVSETVPGYLPSPISELSEQVWQRAKLSSPSQSLLPSRPPSQLSQRTQQQQQQNHHLQQHHQHATPSSYTQQLPTPQMTPIAEATDPRTSRPCSAASSASTMRRPASPEKSPVLEKKQKQKKSEISSRRSRGGTPNNNHNNNHNNANTADHQTTTTTTTTTPQPTSLLHLAVAGGHVDTLRLLLQKLDPEALNARNDRGYTALECAVMEGRTDLVALLLEHGAGGGVAR</sequence>
<dbReference type="InterPro" id="IPR036770">
    <property type="entry name" value="Ankyrin_rpt-contain_sf"/>
</dbReference>
<dbReference type="InterPro" id="IPR002110">
    <property type="entry name" value="Ankyrin_rpt"/>
</dbReference>
<comment type="caution">
    <text evidence="5">The sequence shown here is derived from an EMBL/GenBank/DDBJ whole genome shotgun (WGS) entry which is preliminary data.</text>
</comment>
<feature type="compositionally biased region" description="Basic and acidic residues" evidence="4">
    <location>
        <begin position="25"/>
        <end position="42"/>
    </location>
</feature>
<evidence type="ECO:0000313" key="5">
    <source>
        <dbReference type="EMBL" id="KAK8022509.1"/>
    </source>
</evidence>
<feature type="region of interest" description="Disordered" evidence="4">
    <location>
        <begin position="247"/>
        <end position="291"/>
    </location>
</feature>
<dbReference type="SUPFAM" id="SSF48403">
    <property type="entry name" value="Ankyrin repeat"/>
    <property type="match status" value="1"/>
</dbReference>
<feature type="compositionally biased region" description="Polar residues" evidence="4">
    <location>
        <begin position="397"/>
        <end position="407"/>
    </location>
</feature>
<evidence type="ECO:0000256" key="2">
    <source>
        <dbReference type="ARBA" id="ARBA00023043"/>
    </source>
</evidence>
<protein>
    <recommendedName>
        <fullName evidence="7">BZIP domain-containing protein</fullName>
    </recommendedName>
</protein>
<feature type="compositionally biased region" description="Basic and acidic residues" evidence="4">
    <location>
        <begin position="418"/>
        <end position="433"/>
    </location>
</feature>
<dbReference type="SMART" id="SM00248">
    <property type="entry name" value="ANK"/>
    <property type="match status" value="2"/>
</dbReference>
<feature type="compositionally biased region" description="Low complexity" evidence="4">
    <location>
        <begin position="333"/>
        <end position="362"/>
    </location>
</feature>
<evidence type="ECO:0000313" key="6">
    <source>
        <dbReference type="Proteomes" id="UP001444661"/>
    </source>
</evidence>
<proteinExistence type="predicted"/>
<dbReference type="Pfam" id="PF12796">
    <property type="entry name" value="Ank_2"/>
    <property type="match status" value="1"/>
</dbReference>
<gene>
    <name evidence="5" type="ORF">PG993_013276</name>
</gene>
<feature type="compositionally biased region" description="Basic residues" evidence="4">
    <location>
        <begin position="276"/>
        <end position="286"/>
    </location>
</feature>
<dbReference type="PROSITE" id="PS50297">
    <property type="entry name" value="ANK_REP_REGION"/>
    <property type="match status" value="1"/>
</dbReference>
<dbReference type="PROSITE" id="PS50088">
    <property type="entry name" value="ANK_REPEAT"/>
    <property type="match status" value="1"/>
</dbReference>
<name>A0ABR1RX81_9PEZI</name>
<dbReference type="Proteomes" id="UP001444661">
    <property type="component" value="Unassembled WGS sequence"/>
</dbReference>
<evidence type="ECO:0008006" key="7">
    <source>
        <dbReference type="Google" id="ProtNLM"/>
    </source>
</evidence>
<feature type="compositionally biased region" description="Polar residues" evidence="4">
    <location>
        <begin position="370"/>
        <end position="384"/>
    </location>
</feature>